<comment type="caution">
    <text evidence="3">The sequence shown here is derived from an EMBL/GenBank/DDBJ whole genome shotgun (WGS) entry which is preliminary data.</text>
</comment>
<feature type="compositionally biased region" description="Basic and acidic residues" evidence="1">
    <location>
        <begin position="25"/>
        <end position="39"/>
    </location>
</feature>
<feature type="compositionally biased region" description="Basic and acidic residues" evidence="1">
    <location>
        <begin position="547"/>
        <end position="557"/>
    </location>
</feature>
<evidence type="ECO:0000313" key="3">
    <source>
        <dbReference type="EMBL" id="CAB9522846.1"/>
    </source>
</evidence>
<feature type="transmembrane region" description="Helical" evidence="2">
    <location>
        <begin position="903"/>
        <end position="923"/>
    </location>
</feature>
<evidence type="ECO:0000256" key="2">
    <source>
        <dbReference type="SAM" id="Phobius"/>
    </source>
</evidence>
<keyword evidence="2" id="KW-0472">Membrane</keyword>
<feature type="region of interest" description="Disordered" evidence="1">
    <location>
        <begin position="547"/>
        <end position="574"/>
    </location>
</feature>
<evidence type="ECO:0000256" key="1">
    <source>
        <dbReference type="SAM" id="MobiDB-lite"/>
    </source>
</evidence>
<keyword evidence="2" id="KW-0812">Transmembrane</keyword>
<keyword evidence="2" id="KW-1133">Transmembrane helix</keyword>
<organism evidence="3 4">
    <name type="scientific">Seminavis robusta</name>
    <dbReference type="NCBI Taxonomy" id="568900"/>
    <lineage>
        <taxon>Eukaryota</taxon>
        <taxon>Sar</taxon>
        <taxon>Stramenopiles</taxon>
        <taxon>Ochrophyta</taxon>
        <taxon>Bacillariophyta</taxon>
        <taxon>Bacillariophyceae</taxon>
        <taxon>Bacillariophycidae</taxon>
        <taxon>Naviculales</taxon>
        <taxon>Naviculaceae</taxon>
        <taxon>Seminavis</taxon>
    </lineage>
</organism>
<protein>
    <submittedName>
        <fullName evidence="3">Uncharacterized protein</fullName>
    </submittedName>
</protein>
<evidence type="ECO:0000313" key="4">
    <source>
        <dbReference type="Proteomes" id="UP001153069"/>
    </source>
</evidence>
<feature type="transmembrane region" description="Helical" evidence="2">
    <location>
        <begin position="46"/>
        <end position="70"/>
    </location>
</feature>
<feature type="compositionally biased region" description="Basic and acidic residues" evidence="1">
    <location>
        <begin position="1"/>
        <end position="12"/>
    </location>
</feature>
<dbReference type="Proteomes" id="UP001153069">
    <property type="component" value="Unassembled WGS sequence"/>
</dbReference>
<feature type="transmembrane region" description="Helical" evidence="2">
    <location>
        <begin position="506"/>
        <end position="528"/>
    </location>
</feature>
<feature type="region of interest" description="Disordered" evidence="1">
    <location>
        <begin position="1"/>
        <end position="39"/>
    </location>
</feature>
<feature type="transmembrane region" description="Helical" evidence="2">
    <location>
        <begin position="827"/>
        <end position="849"/>
    </location>
</feature>
<dbReference type="EMBL" id="CAICTM010001346">
    <property type="protein sequence ID" value="CAB9522846.1"/>
    <property type="molecule type" value="Genomic_DNA"/>
</dbReference>
<sequence length="932" mass="105549">MEDSIDLSHELEEGSDGNDPEQPTDEEKQSNASNKAEKESKRKKRVMLMTILHFLLAFPKWSMTLFVYFASLSLPLAATNVAEVVQVPILNLKTFLEQESLAYHQCTLDAFDNLNKEILLVADEEYQNNVLGLHKHNQALLREIRTVTQSCNVAGVKGREALHGWSVLDGQDLPYLNHTCSASDQDYIAKSLGQDFQQLENEIGSIVGGYAETSNSTVGHIRAYAEERTDYDYTYFVKERIEPALEVLRQLASNPLFPSVEFTIQAQQVVDELVKLLQEGFNEAYRIALIRIQVLQERVEHFYESIEQFLRAYNYLYERFKNVTLLVQRWAPSLDEIPDFATLHGLRIGEHFLPDIFEIPEFLTDLPDLELLLQNFTNQAVPLIQDLLDKLEEEANNALEYARDEILAQLRKYINLEDYNPPQYQGSRPEISTLEEEEAFLSKAAESAKAGALLAVQKIKGLTNLSAGGLPTRFPELEMGNFTFIDNATTFDYQEPELPDIGIPDWIMYLFAKLLSWKFGIDLTVQFLRGFMLKAKYERLTEPQKQVIDKTRAKEGDENQQEDNDDDGDDEGGGSSTCGCNVSGYLYTIWSTAMNIGRNLVSIWMVGFLVMLPIAIFGMVYYLPHVHQSCLETDEGTFTASIFTPLILNHASAPGNALHIKGEFDCRQRQRLLCDKMFADSDLLHRSNVLELSNLQQQYNQSQGWNMRLDRCIDTDVLDQRFEEACCGLEGYGTNSNCSLEPALRNFRCPIDERAEPPAAFYTMSSYVFDPNCKVDSTGWILQDARFDCQVLENSCSRTPCTGVNEELISVMAAEADCLVHLVSLRAIAFASLVVFHAFMINVHLTLLFNGAKGLSWRFLAKRDAAFEVVVAADKNGTMKQMDKMNTEVDAAKIERRTSWNGLFQFLAGTVFVLFHIVSAFAIHDILDPLKS</sequence>
<dbReference type="OrthoDB" id="45851at2759"/>
<keyword evidence="4" id="KW-1185">Reference proteome</keyword>
<gene>
    <name evidence="3" type="ORF">SEMRO_1348_G265020.1</name>
</gene>
<dbReference type="AlphaFoldDB" id="A0A9N8EKA1"/>
<feature type="transmembrane region" description="Helical" evidence="2">
    <location>
        <begin position="600"/>
        <end position="623"/>
    </location>
</feature>
<reference evidence="3" key="1">
    <citation type="submission" date="2020-06" db="EMBL/GenBank/DDBJ databases">
        <authorList>
            <consortium name="Plant Systems Biology data submission"/>
        </authorList>
    </citation>
    <scope>NUCLEOTIDE SEQUENCE</scope>
    <source>
        <strain evidence="3">D6</strain>
    </source>
</reference>
<proteinExistence type="predicted"/>
<feature type="compositionally biased region" description="Acidic residues" evidence="1">
    <location>
        <begin position="558"/>
        <end position="572"/>
    </location>
</feature>
<accession>A0A9N8EKA1</accession>
<feature type="compositionally biased region" description="Acidic residues" evidence="1">
    <location>
        <begin position="13"/>
        <end position="24"/>
    </location>
</feature>
<name>A0A9N8EKA1_9STRA</name>